<comment type="subcellular location">
    <subcellularLocation>
        <location evidence="1 9">Cell membrane</location>
        <topology evidence="1 9">Lipid-anchor</topology>
        <orientation evidence="1 9">Cytoplasmic side</orientation>
    </subcellularLocation>
</comment>
<evidence type="ECO:0000313" key="11">
    <source>
        <dbReference type="Ensembl" id="ENSEBUP00000013343.1"/>
    </source>
</evidence>
<dbReference type="Ensembl" id="ENSEBUT00000013919.1">
    <property type="protein sequence ID" value="ENSEBUP00000013343.1"/>
    <property type="gene ID" value="ENSEBUG00000008434.1"/>
</dbReference>
<comment type="subunit">
    <text evidence="9">G proteins are composed of 3 units; alpha, beta and gamma.</text>
</comment>
<dbReference type="SUPFAM" id="SSF48670">
    <property type="entry name" value="Transducin (heterotrimeric G protein), gamma chain"/>
    <property type="match status" value="1"/>
</dbReference>
<keyword evidence="12" id="KW-1185">Reference proteome</keyword>
<dbReference type="Gene3D" id="4.10.260.10">
    <property type="entry name" value="Transducin (heterotrimeric G protein), gamma chain"/>
    <property type="match status" value="1"/>
</dbReference>
<evidence type="ECO:0000256" key="9">
    <source>
        <dbReference type="RuleBase" id="RU004973"/>
    </source>
</evidence>
<evidence type="ECO:0000313" key="12">
    <source>
        <dbReference type="Proteomes" id="UP000694388"/>
    </source>
</evidence>
<evidence type="ECO:0000256" key="6">
    <source>
        <dbReference type="ARBA" id="ARBA00023224"/>
    </source>
</evidence>
<dbReference type="PANTHER" id="PTHR13809">
    <property type="entry name" value="GUANINE NUCLEOTIDE-BINDING PROTEIN GAMMA SUBUNIT"/>
    <property type="match status" value="1"/>
</dbReference>
<comment type="similarity">
    <text evidence="2 9">Belongs to the G protein gamma family.</text>
</comment>
<evidence type="ECO:0000256" key="1">
    <source>
        <dbReference type="ARBA" id="ARBA00004342"/>
    </source>
</evidence>
<dbReference type="OMA" id="KPRFCAL"/>
<evidence type="ECO:0000259" key="10">
    <source>
        <dbReference type="PROSITE" id="PS50058"/>
    </source>
</evidence>
<dbReference type="PROSITE" id="PS50058">
    <property type="entry name" value="G_PROTEIN_GAMMA"/>
    <property type="match status" value="1"/>
</dbReference>
<dbReference type="Proteomes" id="UP000694388">
    <property type="component" value="Unplaced"/>
</dbReference>
<keyword evidence="3 9" id="KW-1003">Cell membrane</keyword>
<evidence type="ECO:0000256" key="3">
    <source>
        <dbReference type="ARBA" id="ARBA00022475"/>
    </source>
</evidence>
<keyword evidence="8" id="KW-0636">Prenylation</keyword>
<dbReference type="InterPro" id="IPR001770">
    <property type="entry name" value="G-protein_gamma"/>
</dbReference>
<dbReference type="InterPro" id="IPR015898">
    <property type="entry name" value="G-protein_gamma-like_dom"/>
</dbReference>
<evidence type="ECO:0000256" key="2">
    <source>
        <dbReference type="ARBA" id="ARBA00007431"/>
    </source>
</evidence>
<evidence type="ECO:0000256" key="4">
    <source>
        <dbReference type="ARBA" id="ARBA00022481"/>
    </source>
</evidence>
<comment type="function">
    <text evidence="9">Guanine nucleotide-binding proteins (G proteins) are involved as a modulator or transducer in various transmembrane signaling systems. The beta and gamma chains are required for the GTPase activity, for replacement of GDP by GTP, and for G protein-effector interaction.</text>
</comment>
<reference evidence="11" key="1">
    <citation type="submission" date="2025-08" db="UniProtKB">
        <authorList>
            <consortium name="Ensembl"/>
        </authorList>
    </citation>
    <scope>IDENTIFICATION</scope>
</reference>
<name>A0A8C4QDZ1_EPTBU</name>
<dbReference type="AlphaFoldDB" id="A0A8C4QDZ1"/>
<keyword evidence="7 9" id="KW-0449">Lipoprotein</keyword>
<accession>A0A8C4QDZ1</accession>
<keyword evidence="6 9" id="KW-0807">Transducer</keyword>
<dbReference type="InterPro" id="IPR036284">
    <property type="entry name" value="GGL_sf"/>
</dbReference>
<dbReference type="SMART" id="SM00224">
    <property type="entry name" value="GGL"/>
    <property type="match status" value="1"/>
</dbReference>
<dbReference type="FunFam" id="4.10.260.10:FF:000001">
    <property type="entry name" value="Guanine nucleotide-binding protein subunit gamma"/>
    <property type="match status" value="1"/>
</dbReference>
<dbReference type="GO" id="GO:0007186">
    <property type="term" value="P:G protein-coupled receptor signaling pathway"/>
    <property type="evidence" value="ECO:0007669"/>
    <property type="project" value="InterPro"/>
</dbReference>
<feature type="domain" description="G protein gamma" evidence="10">
    <location>
        <begin position="4"/>
        <end position="69"/>
    </location>
</feature>
<keyword evidence="5 9" id="KW-0472">Membrane</keyword>
<dbReference type="PRINTS" id="PR00321">
    <property type="entry name" value="GPROTEING"/>
</dbReference>
<dbReference type="GO" id="GO:0031681">
    <property type="term" value="F:G-protein beta-subunit binding"/>
    <property type="evidence" value="ECO:0007669"/>
    <property type="project" value="InterPro"/>
</dbReference>
<reference evidence="11" key="2">
    <citation type="submission" date="2025-09" db="UniProtKB">
        <authorList>
            <consortium name="Ensembl"/>
        </authorList>
    </citation>
    <scope>IDENTIFICATION</scope>
</reference>
<evidence type="ECO:0000256" key="8">
    <source>
        <dbReference type="ARBA" id="ARBA00023289"/>
    </source>
</evidence>
<sequence length="69" mass="7639">MSNNTANTTVMRRLVEHLKVEASLDRMKVSQAAGDLMQFCMQNACKDPLLTGMPAGNNPFREPRACTLL</sequence>
<evidence type="ECO:0000256" key="7">
    <source>
        <dbReference type="ARBA" id="ARBA00023288"/>
    </source>
</evidence>
<organism evidence="11 12">
    <name type="scientific">Eptatretus burgeri</name>
    <name type="common">Inshore hagfish</name>
    <dbReference type="NCBI Taxonomy" id="7764"/>
    <lineage>
        <taxon>Eukaryota</taxon>
        <taxon>Metazoa</taxon>
        <taxon>Chordata</taxon>
        <taxon>Craniata</taxon>
        <taxon>Vertebrata</taxon>
        <taxon>Cyclostomata</taxon>
        <taxon>Myxini</taxon>
        <taxon>Myxiniformes</taxon>
        <taxon>Myxinidae</taxon>
        <taxon>Eptatretinae</taxon>
        <taxon>Eptatretus</taxon>
    </lineage>
</organism>
<dbReference type="CDD" id="cd00068">
    <property type="entry name" value="GGL"/>
    <property type="match status" value="1"/>
</dbReference>
<dbReference type="Pfam" id="PF00631">
    <property type="entry name" value="G-gamma"/>
    <property type="match status" value="1"/>
</dbReference>
<evidence type="ECO:0000256" key="5">
    <source>
        <dbReference type="ARBA" id="ARBA00023136"/>
    </source>
</evidence>
<dbReference type="GO" id="GO:0005834">
    <property type="term" value="C:heterotrimeric G-protein complex"/>
    <property type="evidence" value="ECO:0007669"/>
    <property type="project" value="InterPro"/>
</dbReference>
<keyword evidence="4" id="KW-0488">Methylation</keyword>
<dbReference type="GeneTree" id="ENSGT01100000263525"/>
<proteinExistence type="inferred from homology"/>
<dbReference type="SMART" id="SM01224">
    <property type="entry name" value="G_gamma"/>
    <property type="match status" value="1"/>
</dbReference>
<protein>
    <recommendedName>
        <fullName evidence="9">Guanine nucleotide-binding protein subunit gamma</fullName>
    </recommendedName>
</protein>